<evidence type="ECO:0000313" key="2">
    <source>
        <dbReference type="Proteomes" id="UP000321776"/>
    </source>
</evidence>
<evidence type="ECO:0000313" key="1">
    <source>
        <dbReference type="EMBL" id="TXC80593.1"/>
    </source>
</evidence>
<dbReference type="RefSeq" id="WP_147238069.1">
    <property type="nucleotide sequence ID" value="NZ_VOQS01000005.1"/>
</dbReference>
<gene>
    <name evidence="1" type="ORF">FRZ40_40765</name>
</gene>
<proteinExistence type="predicted"/>
<dbReference type="Proteomes" id="UP000321776">
    <property type="component" value="Unassembled WGS sequence"/>
</dbReference>
<organism evidence="1 2">
    <name type="scientific">Paraburkholderia azotifigens</name>
    <dbReference type="NCBI Taxonomy" id="2057004"/>
    <lineage>
        <taxon>Bacteria</taxon>
        <taxon>Pseudomonadati</taxon>
        <taxon>Pseudomonadota</taxon>
        <taxon>Betaproteobacteria</taxon>
        <taxon>Burkholderiales</taxon>
        <taxon>Burkholderiaceae</taxon>
        <taxon>Paraburkholderia</taxon>
    </lineage>
</organism>
<comment type="caution">
    <text evidence="1">The sequence shown here is derived from an EMBL/GenBank/DDBJ whole genome shotgun (WGS) entry which is preliminary data.</text>
</comment>
<dbReference type="AlphaFoldDB" id="A0A5C6V5R1"/>
<accession>A0A5C6V5R1</accession>
<reference evidence="1 2" key="1">
    <citation type="journal article" date="2018" name="Int. J. Syst. Evol. Microbiol.">
        <title>Paraburkholderia azotifigens sp. nov., a nitrogen-fixing bacterium isolated from paddy soil.</title>
        <authorList>
            <person name="Choi G.M."/>
            <person name="Im W.T."/>
        </authorList>
    </citation>
    <scope>NUCLEOTIDE SEQUENCE [LARGE SCALE GENOMIC DNA]</scope>
    <source>
        <strain evidence="1 2">NF 2-5-3</strain>
    </source>
</reference>
<protein>
    <submittedName>
        <fullName evidence="1">Uncharacterized protein</fullName>
    </submittedName>
</protein>
<sequence length="92" mass="10315">MPFLAAFALPSCFLVVVETSAATVFSLSRGYAKIGEKLGREKKNLTRSRKREHSRKREARLYNGLKTWLITDQKVDAARPEAGDSALPNYSK</sequence>
<dbReference type="EMBL" id="VOQS01000005">
    <property type="protein sequence ID" value="TXC80593.1"/>
    <property type="molecule type" value="Genomic_DNA"/>
</dbReference>
<name>A0A5C6V5R1_9BURK</name>